<accession>A0A846TNW3</accession>
<reference evidence="2 3" key="1">
    <citation type="submission" date="2020-03" db="EMBL/GenBank/DDBJ databases">
        <authorList>
            <person name="Sun Q."/>
        </authorList>
    </citation>
    <scope>NUCLEOTIDE SEQUENCE [LARGE SCALE GENOMIC DNA]</scope>
    <source>
        <strain evidence="2 3">KACC 21451</strain>
    </source>
</reference>
<protein>
    <submittedName>
        <fullName evidence="2">Uncharacterized protein</fullName>
    </submittedName>
</protein>
<comment type="caution">
    <text evidence="2">The sequence shown here is derived from an EMBL/GenBank/DDBJ whole genome shotgun (WGS) entry which is preliminary data.</text>
</comment>
<keyword evidence="1" id="KW-0472">Membrane</keyword>
<dbReference type="Proteomes" id="UP000587942">
    <property type="component" value="Unassembled WGS sequence"/>
</dbReference>
<dbReference type="AlphaFoldDB" id="A0A846TNW3"/>
<evidence type="ECO:0000256" key="1">
    <source>
        <dbReference type="SAM" id="Phobius"/>
    </source>
</evidence>
<dbReference type="RefSeq" id="WP_167832301.1">
    <property type="nucleotide sequence ID" value="NZ_JAAVUM010000006.1"/>
</dbReference>
<keyword evidence="1" id="KW-0812">Transmembrane</keyword>
<evidence type="ECO:0000313" key="3">
    <source>
        <dbReference type="Proteomes" id="UP000587942"/>
    </source>
</evidence>
<gene>
    <name evidence="2" type="ORF">GWK17_10375</name>
</gene>
<proteinExistence type="predicted"/>
<evidence type="ECO:0000313" key="2">
    <source>
        <dbReference type="EMBL" id="NKE05865.1"/>
    </source>
</evidence>
<sequence length="88" mass="10067">MKRLYPSRLTKRFLYLTTIIIFIPLLIIFILAATSSRDIIKNQTENQAIQVTRVMSDKTSDLFNLKIQLLENIVENQAGETGKLEGVL</sequence>
<organism evidence="2 3">
    <name type="scientific">Mesobacillus selenatarsenatis</name>
    <dbReference type="NCBI Taxonomy" id="388741"/>
    <lineage>
        <taxon>Bacteria</taxon>
        <taxon>Bacillati</taxon>
        <taxon>Bacillota</taxon>
        <taxon>Bacilli</taxon>
        <taxon>Bacillales</taxon>
        <taxon>Bacillaceae</taxon>
        <taxon>Mesobacillus</taxon>
    </lineage>
</organism>
<feature type="transmembrane region" description="Helical" evidence="1">
    <location>
        <begin position="12"/>
        <end position="33"/>
    </location>
</feature>
<keyword evidence="1" id="KW-1133">Transmembrane helix</keyword>
<dbReference type="EMBL" id="JAAVUM010000006">
    <property type="protein sequence ID" value="NKE05865.1"/>
    <property type="molecule type" value="Genomic_DNA"/>
</dbReference>
<feature type="non-terminal residue" evidence="2">
    <location>
        <position position="88"/>
    </location>
</feature>
<name>A0A846TNW3_9BACI</name>